<name>A0A6L6Q3Q1_9BURK</name>
<dbReference type="Gene3D" id="3.40.462.10">
    <property type="entry name" value="FAD-linked oxidases, C-terminal domain"/>
    <property type="match status" value="1"/>
</dbReference>
<evidence type="ECO:0000256" key="3">
    <source>
        <dbReference type="ARBA" id="ARBA00022630"/>
    </source>
</evidence>
<evidence type="ECO:0000256" key="4">
    <source>
        <dbReference type="ARBA" id="ARBA00022827"/>
    </source>
</evidence>
<dbReference type="InterPro" id="IPR016170">
    <property type="entry name" value="Cytok_DH_C_sf"/>
</dbReference>
<feature type="domain" description="FAD-binding PCMH-type" evidence="8">
    <location>
        <begin position="39"/>
        <end position="226"/>
    </location>
</feature>
<evidence type="ECO:0000256" key="2">
    <source>
        <dbReference type="ARBA" id="ARBA00008000"/>
    </source>
</evidence>
<keyword evidence="6" id="KW-0560">Oxidoreductase</keyword>
<comment type="caution">
    <text evidence="9">The sequence shown here is derived from an EMBL/GenBank/DDBJ whole genome shotgun (WGS) entry which is preliminary data.</text>
</comment>
<dbReference type="InterPro" id="IPR016167">
    <property type="entry name" value="FAD-bd_PCMH_sub1"/>
</dbReference>
<dbReference type="RefSeq" id="WP_155440585.1">
    <property type="nucleotide sequence ID" value="NZ_WNLA01000014.1"/>
</dbReference>
<dbReference type="Pfam" id="PF02913">
    <property type="entry name" value="FAD-oxidase_C"/>
    <property type="match status" value="1"/>
</dbReference>
<dbReference type="PROSITE" id="PS51387">
    <property type="entry name" value="FAD_PCMH"/>
    <property type="match status" value="1"/>
</dbReference>
<dbReference type="Gene3D" id="3.30.43.10">
    <property type="entry name" value="Uridine Diphospho-n-acetylenolpyruvylglucosamine Reductase, domain 2"/>
    <property type="match status" value="1"/>
</dbReference>
<dbReference type="InterPro" id="IPR016166">
    <property type="entry name" value="FAD-bd_PCMH"/>
</dbReference>
<organism evidence="9 10">
    <name type="scientific">Pseudoduganella ginsengisoli</name>
    <dbReference type="NCBI Taxonomy" id="1462440"/>
    <lineage>
        <taxon>Bacteria</taxon>
        <taxon>Pseudomonadati</taxon>
        <taxon>Pseudomonadota</taxon>
        <taxon>Betaproteobacteria</taxon>
        <taxon>Burkholderiales</taxon>
        <taxon>Oxalobacteraceae</taxon>
        <taxon>Telluria group</taxon>
        <taxon>Pseudoduganella</taxon>
    </lineage>
</organism>
<evidence type="ECO:0000256" key="5">
    <source>
        <dbReference type="ARBA" id="ARBA00022946"/>
    </source>
</evidence>
<dbReference type="InterPro" id="IPR006094">
    <property type="entry name" value="Oxid_FAD_bind_N"/>
</dbReference>
<keyword evidence="4" id="KW-0274">FAD</keyword>
<dbReference type="PANTHER" id="PTHR11748">
    <property type="entry name" value="D-LACTATE DEHYDROGENASE"/>
    <property type="match status" value="1"/>
</dbReference>
<evidence type="ECO:0000313" key="10">
    <source>
        <dbReference type="Proteomes" id="UP000484015"/>
    </source>
</evidence>
<dbReference type="AlphaFoldDB" id="A0A6L6Q3Q1"/>
<reference evidence="9 10" key="1">
    <citation type="submission" date="2019-11" db="EMBL/GenBank/DDBJ databases">
        <title>Type strains purchased from KCTC, JCM and DSMZ.</title>
        <authorList>
            <person name="Lu H."/>
        </authorList>
    </citation>
    <scope>NUCLEOTIDE SEQUENCE [LARGE SCALE GENOMIC DNA]</scope>
    <source>
        <strain evidence="9 10">KCTC 42409</strain>
    </source>
</reference>
<dbReference type="GO" id="GO:1903457">
    <property type="term" value="P:lactate catabolic process"/>
    <property type="evidence" value="ECO:0007669"/>
    <property type="project" value="TreeGrafter"/>
</dbReference>
<gene>
    <name evidence="9" type="ORF">GM668_19270</name>
</gene>
<dbReference type="OrthoDB" id="9811557at2"/>
<protein>
    <recommendedName>
        <fullName evidence="7">D-lactate dehydrogenase (cytochrome)</fullName>
        <ecNumber evidence="7">1.1.2.4</ecNumber>
    </recommendedName>
</protein>
<dbReference type="InterPro" id="IPR016169">
    <property type="entry name" value="FAD-bd_PCMH_sub2"/>
</dbReference>
<dbReference type="GO" id="GO:0008720">
    <property type="term" value="F:D-lactate dehydrogenase (NAD+) activity"/>
    <property type="evidence" value="ECO:0007669"/>
    <property type="project" value="TreeGrafter"/>
</dbReference>
<keyword evidence="3" id="KW-0285">Flavoprotein</keyword>
<evidence type="ECO:0000256" key="7">
    <source>
        <dbReference type="ARBA" id="ARBA00038897"/>
    </source>
</evidence>
<dbReference type="InterPro" id="IPR036318">
    <property type="entry name" value="FAD-bd_PCMH-like_sf"/>
</dbReference>
<dbReference type="GO" id="GO:0004458">
    <property type="term" value="F:D-lactate dehydrogenase (cytochrome) activity"/>
    <property type="evidence" value="ECO:0007669"/>
    <property type="project" value="TreeGrafter"/>
</dbReference>
<dbReference type="EC" id="1.1.2.4" evidence="7"/>
<evidence type="ECO:0000256" key="6">
    <source>
        <dbReference type="ARBA" id="ARBA00023002"/>
    </source>
</evidence>
<dbReference type="InterPro" id="IPR004113">
    <property type="entry name" value="FAD-bd_oxidored_4_C"/>
</dbReference>
<comment type="cofactor">
    <cofactor evidence="1">
        <name>FAD</name>
        <dbReference type="ChEBI" id="CHEBI:57692"/>
    </cofactor>
</comment>
<evidence type="ECO:0000259" key="8">
    <source>
        <dbReference type="PROSITE" id="PS51387"/>
    </source>
</evidence>
<dbReference type="SUPFAM" id="SSF56176">
    <property type="entry name" value="FAD-binding/transporter-associated domain-like"/>
    <property type="match status" value="1"/>
</dbReference>
<dbReference type="Pfam" id="PF01565">
    <property type="entry name" value="FAD_binding_4"/>
    <property type="match status" value="1"/>
</dbReference>
<dbReference type="Gene3D" id="3.30.465.10">
    <property type="match status" value="1"/>
</dbReference>
<accession>A0A6L6Q3Q1</accession>
<dbReference type="Proteomes" id="UP000484015">
    <property type="component" value="Unassembled WGS sequence"/>
</dbReference>
<keyword evidence="10" id="KW-1185">Reference proteome</keyword>
<proteinExistence type="inferred from homology"/>
<comment type="similarity">
    <text evidence="2">Belongs to the FAD-binding oxidoreductase/transferase type 4 family.</text>
</comment>
<evidence type="ECO:0000256" key="1">
    <source>
        <dbReference type="ARBA" id="ARBA00001974"/>
    </source>
</evidence>
<dbReference type="SUPFAM" id="SSF55103">
    <property type="entry name" value="FAD-linked oxidases, C-terminal domain"/>
    <property type="match status" value="1"/>
</dbReference>
<dbReference type="GO" id="GO:0071949">
    <property type="term" value="F:FAD binding"/>
    <property type="evidence" value="ECO:0007669"/>
    <property type="project" value="InterPro"/>
</dbReference>
<dbReference type="EMBL" id="WNLA01000014">
    <property type="protein sequence ID" value="MTW04225.1"/>
    <property type="molecule type" value="Genomic_DNA"/>
</dbReference>
<dbReference type="InterPro" id="IPR016164">
    <property type="entry name" value="FAD-linked_Oxase-like_C"/>
</dbReference>
<sequence length="547" mass="58518">MNAAALAPALAQWRSLLGDAQVQTDAATLDSFASSTASWPARPAAVVRPGCREDVVGVVRIASTHGVPLYPVSTGRNWGYGDACAVLPGQVIVDMSGMRGILEADGELGYVVIEPGVTQGQLSRFLAEQHLPLWMDCTGAGPDTSLLGNILERGFGHSPYGNRVQQVCGMEVVLADGEVVRTGYTHFQPARAARVFPYGVGPWLDGLFTQSALGIVTSVGLWLMPQTPVLGHFLCSVPSHDGVDAVVDALRPLRMDGTLRSVIHIGNDLRVLSGGMTYPREAAQGQRPLPEALRASLCHDAGIAAWTVSGALYGNAQQVQAARRALRRALARLPLSLRFIDEQRLALAGRAARLFWRTGTGRKLAARVALGRSLFNMNRGIPDGRFLAGAYWRRRGGLPPGFPANADPARDNCGLLWLSPVMPSRGADLRAVMNLAQPYYARYGFDLFATFSMITERALGGVLTIAYDKDDPAESADAQTCYHSLFDALMAAGYLPYRVGLQSMAALDPQADSFWRTASRIKAALDPLNIIAPGRYQPPPGAGGTGS</sequence>
<dbReference type="PANTHER" id="PTHR11748:SF111">
    <property type="entry name" value="D-LACTATE DEHYDROGENASE, MITOCHONDRIAL-RELATED"/>
    <property type="match status" value="1"/>
</dbReference>
<evidence type="ECO:0000313" key="9">
    <source>
        <dbReference type="EMBL" id="MTW04225.1"/>
    </source>
</evidence>
<keyword evidence="5" id="KW-0809">Transit peptide</keyword>